<sequence>QVPTDNFLVKSGQKEFEAHHENAGLGNHVLPVHSPHHPYSKDELGSAQPPTGGDVQISATSSSVTSVSSVCHDTVPLLIQTSTGGLMSSSSSRNDQNPSTNCEKASDFKTNNLSSQSVSFSTYTDLLPEAHRSANSCHVSFTALLTAPISVTNVGLSDSISGALRVANDLDTEIDGLQSQQHTSGSPATRGPNVKRLEMIDGQEMMHQMGGSAHDDKLHQNHQSYTNDECSLLRQAMLECDIPMETFHRLGGGDGGKATLIPSSGQTPVMVDHTVTSHNPRNIKPSVTDNTHSMAGIPKVTGKRNSVEP</sequence>
<feature type="non-terminal residue" evidence="2">
    <location>
        <position position="1"/>
    </location>
</feature>
<evidence type="ECO:0000256" key="1">
    <source>
        <dbReference type="SAM" id="MobiDB-lite"/>
    </source>
</evidence>
<protein>
    <submittedName>
        <fullName evidence="2">Uncharacterized protein</fullName>
    </submittedName>
</protein>
<comment type="caution">
    <text evidence="2">The sequence shown here is derived from an EMBL/GenBank/DDBJ whole genome shotgun (WGS) entry which is preliminary data.</text>
</comment>
<feature type="region of interest" description="Disordered" evidence="1">
    <location>
        <begin position="275"/>
        <end position="309"/>
    </location>
</feature>
<organism evidence="2 3">
    <name type="scientific">Lymnaea stagnalis</name>
    <name type="common">Great pond snail</name>
    <name type="synonym">Helix stagnalis</name>
    <dbReference type="NCBI Taxonomy" id="6523"/>
    <lineage>
        <taxon>Eukaryota</taxon>
        <taxon>Metazoa</taxon>
        <taxon>Spiralia</taxon>
        <taxon>Lophotrochozoa</taxon>
        <taxon>Mollusca</taxon>
        <taxon>Gastropoda</taxon>
        <taxon>Heterobranchia</taxon>
        <taxon>Euthyneura</taxon>
        <taxon>Panpulmonata</taxon>
        <taxon>Hygrophila</taxon>
        <taxon>Lymnaeoidea</taxon>
        <taxon>Lymnaeidae</taxon>
        <taxon>Lymnaea</taxon>
    </lineage>
</organism>
<accession>A0AAV2HEW5</accession>
<feature type="region of interest" description="Disordered" evidence="1">
    <location>
        <begin position="82"/>
        <end position="108"/>
    </location>
</feature>
<feature type="compositionally biased region" description="Polar residues" evidence="1">
    <location>
        <begin position="275"/>
        <end position="293"/>
    </location>
</feature>
<proteinExistence type="predicted"/>
<evidence type="ECO:0000313" key="2">
    <source>
        <dbReference type="EMBL" id="CAL1531912.1"/>
    </source>
</evidence>
<reference evidence="2 3" key="1">
    <citation type="submission" date="2024-04" db="EMBL/GenBank/DDBJ databases">
        <authorList>
            <consortium name="Genoscope - CEA"/>
            <person name="William W."/>
        </authorList>
    </citation>
    <scope>NUCLEOTIDE SEQUENCE [LARGE SCALE GENOMIC DNA]</scope>
</reference>
<feature type="region of interest" description="Disordered" evidence="1">
    <location>
        <begin position="32"/>
        <end position="54"/>
    </location>
</feature>
<keyword evidence="3" id="KW-1185">Reference proteome</keyword>
<dbReference type="Proteomes" id="UP001497497">
    <property type="component" value="Unassembled WGS sequence"/>
</dbReference>
<feature type="non-terminal residue" evidence="2">
    <location>
        <position position="309"/>
    </location>
</feature>
<name>A0AAV2HEW5_LYMST</name>
<evidence type="ECO:0000313" key="3">
    <source>
        <dbReference type="Proteomes" id="UP001497497"/>
    </source>
</evidence>
<dbReference type="AlphaFoldDB" id="A0AAV2HEW5"/>
<dbReference type="EMBL" id="CAXITT010000100">
    <property type="protein sequence ID" value="CAL1531912.1"/>
    <property type="molecule type" value="Genomic_DNA"/>
</dbReference>
<gene>
    <name evidence="2" type="ORF">GSLYS_00005997001</name>
</gene>